<dbReference type="Bgee" id="ENSPREG00000008461">
    <property type="expression patterns" value="Expressed in organism subdivision and 1 other cell type or tissue"/>
</dbReference>
<dbReference type="GO" id="GO:0000139">
    <property type="term" value="C:Golgi membrane"/>
    <property type="evidence" value="ECO:0007669"/>
    <property type="project" value="UniProtKB-SubCell"/>
</dbReference>
<evidence type="ECO:0000256" key="12">
    <source>
        <dbReference type="PIRSR" id="PIRSR005557-2"/>
    </source>
</evidence>
<evidence type="ECO:0000256" key="6">
    <source>
        <dbReference type="ARBA" id="ARBA00022968"/>
    </source>
</evidence>
<feature type="disulfide bond" evidence="12">
    <location>
        <begin position="185"/>
        <end position="334"/>
    </location>
</feature>
<evidence type="ECO:0000256" key="11">
    <source>
        <dbReference type="ARBA" id="ARBA00023180"/>
    </source>
</evidence>
<dbReference type="OMA" id="CHREVIN"/>
<dbReference type="InterPro" id="IPR001675">
    <property type="entry name" value="Glyco_trans_29"/>
</dbReference>
<dbReference type="PANTHER" id="PTHR11987:SF50">
    <property type="entry name" value="ALPHA-2,8-SIALYLTRANSFERASE 8F"/>
    <property type="match status" value="1"/>
</dbReference>
<dbReference type="InterPro" id="IPR050943">
    <property type="entry name" value="Glycosyltr_29_Sialyltrsf"/>
</dbReference>
<evidence type="ECO:0000256" key="4">
    <source>
        <dbReference type="ARBA" id="ARBA00022679"/>
    </source>
</evidence>
<dbReference type="InterPro" id="IPR038578">
    <property type="entry name" value="GT29-like_sf"/>
</dbReference>
<dbReference type="GO" id="GO:0009311">
    <property type="term" value="P:oligosaccharide metabolic process"/>
    <property type="evidence" value="ECO:0007669"/>
    <property type="project" value="TreeGrafter"/>
</dbReference>
<comment type="subcellular location">
    <subcellularLocation>
        <location evidence="1">Golgi apparatus membrane</location>
        <topology evidence="1">Single-pass type II membrane protein</topology>
    </subcellularLocation>
</comment>
<evidence type="ECO:0000256" key="5">
    <source>
        <dbReference type="ARBA" id="ARBA00022692"/>
    </source>
</evidence>
<keyword evidence="10" id="KW-1015">Disulfide bond</keyword>
<dbReference type="PIRSF" id="PIRSF005557">
    <property type="entry name" value="Sialyl_trans"/>
    <property type="match status" value="1"/>
</dbReference>
<accession>A0A3P9NSC0</accession>
<keyword evidence="9 13" id="KW-0472">Membrane</keyword>
<dbReference type="AlphaFoldDB" id="A0A3P9NSC0"/>
<dbReference type="GeneTree" id="ENSGT01030000234535"/>
<keyword evidence="5 13" id="KW-0812">Transmembrane</keyword>
<reference evidence="15" key="1">
    <citation type="submission" date="2013-11" db="EMBL/GenBank/DDBJ databases">
        <title>The genomic landscape of the Guanapo guppy.</title>
        <authorList>
            <person name="Kuenstner A."/>
            <person name="Dreyer C."/>
        </authorList>
    </citation>
    <scope>NUCLEOTIDE SEQUENCE</scope>
    <source>
        <strain evidence="15">Guanapo</strain>
    </source>
</reference>
<evidence type="ECO:0000256" key="8">
    <source>
        <dbReference type="ARBA" id="ARBA00023034"/>
    </source>
</evidence>
<evidence type="ECO:0000256" key="1">
    <source>
        <dbReference type="ARBA" id="ARBA00004323"/>
    </source>
</evidence>
<name>A0A3P9NSC0_POERE</name>
<keyword evidence="3" id="KW-0328">Glycosyltransferase</keyword>
<evidence type="ECO:0000256" key="2">
    <source>
        <dbReference type="ARBA" id="ARBA00006003"/>
    </source>
</evidence>
<dbReference type="GO" id="GO:0003828">
    <property type="term" value="F:alpha-N-acetylneuraminate alpha-2,8-sialyltransferase activity"/>
    <property type="evidence" value="ECO:0007669"/>
    <property type="project" value="TreeGrafter"/>
</dbReference>
<keyword evidence="6" id="KW-0735">Signal-anchor</keyword>
<reference evidence="14" key="2">
    <citation type="submission" date="2025-08" db="UniProtKB">
        <authorList>
            <consortium name="Ensembl"/>
        </authorList>
    </citation>
    <scope>IDENTIFICATION</scope>
    <source>
        <strain evidence="14">Guanapo</strain>
    </source>
</reference>
<dbReference type="InterPro" id="IPR012163">
    <property type="entry name" value="Sialyl_trans"/>
</dbReference>
<keyword evidence="11" id="KW-0325">Glycoprotein</keyword>
<evidence type="ECO:0000313" key="15">
    <source>
        <dbReference type="Proteomes" id="UP000242638"/>
    </source>
</evidence>
<proteinExistence type="inferred from homology"/>
<evidence type="ECO:0000256" key="3">
    <source>
        <dbReference type="ARBA" id="ARBA00022676"/>
    </source>
</evidence>
<organism evidence="14 15">
    <name type="scientific">Poecilia reticulata</name>
    <name type="common">Guppy</name>
    <name type="synonym">Acanthophacelus reticulatus</name>
    <dbReference type="NCBI Taxonomy" id="8081"/>
    <lineage>
        <taxon>Eukaryota</taxon>
        <taxon>Metazoa</taxon>
        <taxon>Chordata</taxon>
        <taxon>Craniata</taxon>
        <taxon>Vertebrata</taxon>
        <taxon>Euteleostomi</taxon>
        <taxon>Actinopterygii</taxon>
        <taxon>Neopterygii</taxon>
        <taxon>Teleostei</taxon>
        <taxon>Neoteleostei</taxon>
        <taxon>Acanthomorphata</taxon>
        <taxon>Ovalentaria</taxon>
        <taxon>Atherinomorphae</taxon>
        <taxon>Cyprinodontiformes</taxon>
        <taxon>Poeciliidae</taxon>
        <taxon>Poeciliinae</taxon>
        <taxon>Poecilia</taxon>
    </lineage>
</organism>
<comment type="similarity">
    <text evidence="2">Belongs to the glycosyltransferase 29 family.</text>
</comment>
<sequence length="400" mass="45969">MQRPLLRASSFLLLGIVLTTFINYILHNNKEQSFSSCQDDSDWDLISIQPQDNITDSCKKSREKNNKLTEVCSPVWKNDIQIINNKKHQKNNPQTCQDCRVKIEEMLTIYSKPWVKNKEKHEEMRTWLSRKCRGLENAIITQKNTPLGSIIVYDAEKRHNVKVNSQIFDTFVKKHPVFNKMLHSCAVVGNGGILANSRCGNEIDSAEFVIRCNLAPLLNGYEEHVGVKTDIVTANPSILSKRYGSLLGSRRKFMEKLCQYGSAMILFPAFSYVKHTALCMRAFHTIQDFGSPMQPIYFNPEYLKDLDTFWRSQGWQAVRLSSGMILTSMALELCDTVDLYGFWPFNLHPQTFKELTNHYFDDIRGKSGFHAMPEEFKLLLQLHSEGILRLHVGDCDSKGE</sequence>
<keyword evidence="8" id="KW-0333">Golgi apparatus</keyword>
<reference evidence="14" key="3">
    <citation type="submission" date="2025-09" db="UniProtKB">
        <authorList>
            <consortium name="Ensembl"/>
        </authorList>
    </citation>
    <scope>IDENTIFICATION</scope>
    <source>
        <strain evidence="14">Guanapo</strain>
    </source>
</reference>
<keyword evidence="15" id="KW-1185">Reference proteome</keyword>
<dbReference type="GO" id="GO:0006491">
    <property type="term" value="P:N-glycan processing"/>
    <property type="evidence" value="ECO:0007669"/>
    <property type="project" value="TreeGrafter"/>
</dbReference>
<keyword evidence="7 13" id="KW-1133">Transmembrane helix</keyword>
<evidence type="ECO:0000256" key="9">
    <source>
        <dbReference type="ARBA" id="ARBA00023136"/>
    </source>
</evidence>
<dbReference type="Pfam" id="PF00777">
    <property type="entry name" value="Glyco_transf_29"/>
    <property type="match status" value="1"/>
</dbReference>
<feature type="transmembrane region" description="Helical" evidence="13">
    <location>
        <begin position="6"/>
        <end position="26"/>
    </location>
</feature>
<evidence type="ECO:0000256" key="10">
    <source>
        <dbReference type="ARBA" id="ARBA00023157"/>
    </source>
</evidence>
<dbReference type="Ensembl" id="ENSPRET00000012580.1">
    <property type="protein sequence ID" value="ENSPREP00000012447.1"/>
    <property type="gene ID" value="ENSPREG00000008461.1"/>
</dbReference>
<evidence type="ECO:0000256" key="13">
    <source>
        <dbReference type="SAM" id="Phobius"/>
    </source>
</evidence>
<dbReference type="PANTHER" id="PTHR11987">
    <property type="entry name" value="ALPHA-2,8-SIALYLTRANSFERASE"/>
    <property type="match status" value="1"/>
</dbReference>
<evidence type="ECO:0000256" key="7">
    <source>
        <dbReference type="ARBA" id="ARBA00022989"/>
    </source>
</evidence>
<evidence type="ECO:0000313" key="14">
    <source>
        <dbReference type="Ensembl" id="ENSPREP00000012447.1"/>
    </source>
</evidence>
<keyword evidence="4" id="KW-0808">Transferase</keyword>
<protein>
    <submittedName>
        <fullName evidence="14">ST8 alpha-N-acetyl-neuraminide alpha-2,8-sialyltransferase 6</fullName>
    </submittedName>
</protein>
<dbReference type="Gene3D" id="3.90.1480.20">
    <property type="entry name" value="Glycosyl transferase family 29"/>
    <property type="match status" value="1"/>
</dbReference>
<dbReference type="Proteomes" id="UP000242638">
    <property type="component" value="Unassembled WGS sequence"/>
</dbReference>
<dbReference type="STRING" id="8081.ENSPREP00000012447"/>